<feature type="transmembrane region" description="Helical" evidence="1">
    <location>
        <begin position="76"/>
        <end position="99"/>
    </location>
</feature>
<organism evidence="2 3">
    <name type="scientific">Porphyridium purpureum</name>
    <name type="common">Red alga</name>
    <name type="synonym">Porphyridium cruentum</name>
    <dbReference type="NCBI Taxonomy" id="35688"/>
    <lineage>
        <taxon>Eukaryota</taxon>
        <taxon>Rhodophyta</taxon>
        <taxon>Bangiophyceae</taxon>
        <taxon>Porphyridiales</taxon>
        <taxon>Porphyridiaceae</taxon>
        <taxon>Porphyridium</taxon>
    </lineage>
</organism>
<protein>
    <submittedName>
        <fullName evidence="2">Uncharacterized protein</fullName>
    </submittedName>
</protein>
<feature type="transmembrane region" description="Helical" evidence="1">
    <location>
        <begin position="119"/>
        <end position="137"/>
    </location>
</feature>
<feature type="transmembrane region" description="Helical" evidence="1">
    <location>
        <begin position="146"/>
        <end position="167"/>
    </location>
</feature>
<keyword evidence="3" id="KW-1185">Reference proteome</keyword>
<dbReference type="Proteomes" id="UP000324585">
    <property type="component" value="Unassembled WGS sequence"/>
</dbReference>
<accession>A0A5J4YSP1</accession>
<keyword evidence="1" id="KW-0812">Transmembrane</keyword>
<feature type="transmembrane region" description="Helical" evidence="1">
    <location>
        <begin position="173"/>
        <end position="194"/>
    </location>
</feature>
<keyword evidence="1" id="KW-0472">Membrane</keyword>
<dbReference type="EMBL" id="VRMN01000006">
    <property type="protein sequence ID" value="KAA8493724.1"/>
    <property type="molecule type" value="Genomic_DNA"/>
</dbReference>
<keyword evidence="1" id="KW-1133">Transmembrane helix</keyword>
<evidence type="ECO:0000313" key="2">
    <source>
        <dbReference type="EMBL" id="KAA8493724.1"/>
    </source>
</evidence>
<comment type="caution">
    <text evidence="2">The sequence shown here is derived from an EMBL/GenBank/DDBJ whole genome shotgun (WGS) entry which is preliminary data.</text>
</comment>
<reference evidence="3" key="1">
    <citation type="journal article" date="2019" name="Nat. Commun.">
        <title>Expansion of phycobilisome linker gene families in mesophilic red algae.</title>
        <authorList>
            <person name="Lee J."/>
            <person name="Kim D."/>
            <person name="Bhattacharya D."/>
            <person name="Yoon H.S."/>
        </authorList>
    </citation>
    <scope>NUCLEOTIDE SEQUENCE [LARGE SCALE GENOMIC DNA]</scope>
    <source>
        <strain evidence="3">CCMP 1328</strain>
    </source>
</reference>
<dbReference type="SUPFAM" id="SSF82171">
    <property type="entry name" value="DPP6 N-terminal domain-like"/>
    <property type="match status" value="1"/>
</dbReference>
<evidence type="ECO:0000313" key="3">
    <source>
        <dbReference type="Proteomes" id="UP000324585"/>
    </source>
</evidence>
<sequence>MAAWVASEPGIRVRCVASWSRRQRAVDVACDVVELASMRHAKAERVACKARVAMQAGSLGSGMAVRVTRPRGTRAASAALVTGIYIFVVGSILLLFPSAVFRTIMPRVQLVPNLGVSTLWIRVGAVMCQLFGIYYLADGWSHLRSFALGTVAGRAYLFLAFVGIMIHERNGTAALAAFAVLNLVGAAIMLRALVADGKLLLHYAWLGSKSKRLHDSHQARVVQLACSNQTKKTHDLLSSDTDGKIIFLEAGVRHAEPIRVPAGHGKLLDATCSRTTSGKEFAVCTKSGEYVSVHSHSIGGGISSKQVSPALLRVWAPSAVGAELSPDLRFLVVRMRDASAQLYKLGPGRSNPIEIPAYSAGCYFSARAVWSQDSTRFLLSVVDPKTLRGKLVAYSCTETESVAPVWVFSADSMLSNVRMVGDGSESRVLCTDYRSMLYVVCAESGALLRTVGLKNLIGEHELTCLDVCQSSDRTVVATNKGAFWLKPDGAVAHKIELMPGRCVNRLCELPDGSLVCADLDTGELSRGRIGVSGISWRAPE</sequence>
<name>A0A5J4YSP1_PORPP</name>
<evidence type="ECO:0000256" key="1">
    <source>
        <dbReference type="SAM" id="Phobius"/>
    </source>
</evidence>
<proteinExistence type="predicted"/>
<gene>
    <name evidence="2" type="ORF">FVE85_4861</name>
</gene>
<dbReference type="OrthoDB" id="2013981at2759"/>
<dbReference type="AlphaFoldDB" id="A0A5J4YSP1"/>